<name>A0AAV2RTP3_MEGNR</name>
<gene>
    <name evidence="3" type="ORF">MNOR_LOCUS28143</name>
</gene>
<protein>
    <submittedName>
        <fullName evidence="3">Uncharacterized protein</fullName>
    </submittedName>
</protein>
<evidence type="ECO:0000313" key="4">
    <source>
        <dbReference type="Proteomes" id="UP001497623"/>
    </source>
</evidence>
<dbReference type="InterPro" id="IPR050836">
    <property type="entry name" value="SDS22/Internalin_LRR"/>
</dbReference>
<evidence type="ECO:0000256" key="2">
    <source>
        <dbReference type="ARBA" id="ARBA00022737"/>
    </source>
</evidence>
<keyword evidence="1" id="KW-0433">Leucine-rich repeat</keyword>
<dbReference type="EMBL" id="CAXKWB010030574">
    <property type="protein sequence ID" value="CAL4137891.1"/>
    <property type="molecule type" value="Genomic_DNA"/>
</dbReference>
<proteinExistence type="predicted"/>
<evidence type="ECO:0000256" key="1">
    <source>
        <dbReference type="ARBA" id="ARBA00022614"/>
    </source>
</evidence>
<feature type="non-terminal residue" evidence="3">
    <location>
        <position position="168"/>
    </location>
</feature>
<dbReference type="InterPro" id="IPR003591">
    <property type="entry name" value="Leu-rich_rpt_typical-subtyp"/>
</dbReference>
<dbReference type="PRINTS" id="PR00019">
    <property type="entry name" value="LEURICHRPT"/>
</dbReference>
<comment type="caution">
    <text evidence="3">The sequence shown here is derived from an EMBL/GenBank/DDBJ whole genome shotgun (WGS) entry which is preliminary data.</text>
</comment>
<dbReference type="SUPFAM" id="SSF52075">
    <property type="entry name" value="Outer arm dynein light chain 1"/>
    <property type="match status" value="1"/>
</dbReference>
<sequence>MEETVVTEEEPLKSGHQNNVMEDITAAEGRSKGDAGVLTLNFLKDALHEQHPQYPVLTHTNASQVCSHVTNLSLQFKGLGSLNFLWMFKSLTRLELSNNHLSDTKGLEKLENLTWLDLSYNQIRRVVGLTELVQLEVLVLHNNLLQELDRAAFNRLNKLQVLTLANNR</sequence>
<dbReference type="Pfam" id="PF12799">
    <property type="entry name" value="LRR_4"/>
    <property type="match status" value="1"/>
</dbReference>
<dbReference type="InterPro" id="IPR001611">
    <property type="entry name" value="Leu-rich_rpt"/>
</dbReference>
<dbReference type="Proteomes" id="UP001497623">
    <property type="component" value="Unassembled WGS sequence"/>
</dbReference>
<dbReference type="AlphaFoldDB" id="A0AAV2RTP3"/>
<dbReference type="PANTHER" id="PTHR46652:SF3">
    <property type="entry name" value="LEUCINE-RICH REPEAT-CONTAINING PROTEIN 9"/>
    <property type="match status" value="1"/>
</dbReference>
<dbReference type="SMART" id="SM00369">
    <property type="entry name" value="LRR_TYP"/>
    <property type="match status" value="2"/>
</dbReference>
<dbReference type="InterPro" id="IPR025875">
    <property type="entry name" value="Leu-rich_rpt_4"/>
</dbReference>
<keyword evidence="2" id="KW-0677">Repeat</keyword>
<reference evidence="3 4" key="1">
    <citation type="submission" date="2024-05" db="EMBL/GenBank/DDBJ databases">
        <authorList>
            <person name="Wallberg A."/>
        </authorList>
    </citation>
    <scope>NUCLEOTIDE SEQUENCE [LARGE SCALE GENOMIC DNA]</scope>
</reference>
<dbReference type="PANTHER" id="PTHR46652">
    <property type="entry name" value="LEUCINE-RICH REPEAT AND IQ DOMAIN-CONTAINING PROTEIN 1-RELATED"/>
    <property type="match status" value="1"/>
</dbReference>
<evidence type="ECO:0000313" key="3">
    <source>
        <dbReference type="EMBL" id="CAL4137891.1"/>
    </source>
</evidence>
<dbReference type="PROSITE" id="PS51450">
    <property type="entry name" value="LRR"/>
    <property type="match status" value="2"/>
</dbReference>
<dbReference type="InterPro" id="IPR032675">
    <property type="entry name" value="LRR_dom_sf"/>
</dbReference>
<keyword evidence="4" id="KW-1185">Reference proteome</keyword>
<dbReference type="Gene3D" id="3.80.10.10">
    <property type="entry name" value="Ribonuclease Inhibitor"/>
    <property type="match status" value="1"/>
</dbReference>
<accession>A0AAV2RTP3</accession>
<dbReference type="Pfam" id="PF00560">
    <property type="entry name" value="LRR_1"/>
    <property type="match status" value="1"/>
</dbReference>
<organism evidence="3 4">
    <name type="scientific">Meganyctiphanes norvegica</name>
    <name type="common">Northern krill</name>
    <name type="synonym">Thysanopoda norvegica</name>
    <dbReference type="NCBI Taxonomy" id="48144"/>
    <lineage>
        <taxon>Eukaryota</taxon>
        <taxon>Metazoa</taxon>
        <taxon>Ecdysozoa</taxon>
        <taxon>Arthropoda</taxon>
        <taxon>Crustacea</taxon>
        <taxon>Multicrustacea</taxon>
        <taxon>Malacostraca</taxon>
        <taxon>Eumalacostraca</taxon>
        <taxon>Eucarida</taxon>
        <taxon>Euphausiacea</taxon>
        <taxon>Euphausiidae</taxon>
        <taxon>Meganyctiphanes</taxon>
    </lineage>
</organism>